<feature type="region of interest" description="Disordered" evidence="12">
    <location>
        <begin position="204"/>
        <end position="274"/>
    </location>
</feature>
<dbReference type="GO" id="GO:0045893">
    <property type="term" value="P:positive regulation of DNA-templated transcription"/>
    <property type="evidence" value="ECO:0007669"/>
    <property type="project" value="UniProtKB-ARBA"/>
</dbReference>
<evidence type="ECO:0000256" key="10">
    <source>
        <dbReference type="ARBA" id="ARBA00023242"/>
    </source>
</evidence>
<feature type="domain" description="C2H2-type" evidence="13">
    <location>
        <begin position="375"/>
        <end position="402"/>
    </location>
</feature>
<evidence type="ECO:0000256" key="3">
    <source>
        <dbReference type="ARBA" id="ARBA00022723"/>
    </source>
</evidence>
<keyword evidence="9" id="KW-0804">Transcription</keyword>
<dbReference type="FunFam" id="3.30.160.60:FF:000166">
    <property type="entry name" value="Zinc finger and BTB domain-containing 49"/>
    <property type="match status" value="1"/>
</dbReference>
<dbReference type="FunFam" id="3.30.160.60:FF:000446">
    <property type="entry name" value="Zinc finger protein"/>
    <property type="match status" value="2"/>
</dbReference>
<feature type="region of interest" description="Disordered" evidence="12">
    <location>
        <begin position="902"/>
        <end position="936"/>
    </location>
</feature>
<accession>A0A0P4W869</accession>
<organism evidence="14">
    <name type="scientific">Scylla olivacea</name>
    <name type="common">Orange mud crab</name>
    <name type="synonym">Cancer olivacea</name>
    <dbReference type="NCBI Taxonomy" id="85551"/>
    <lineage>
        <taxon>Eukaryota</taxon>
        <taxon>Metazoa</taxon>
        <taxon>Ecdysozoa</taxon>
        <taxon>Arthropoda</taxon>
        <taxon>Crustacea</taxon>
        <taxon>Multicrustacea</taxon>
        <taxon>Malacostraca</taxon>
        <taxon>Eumalacostraca</taxon>
        <taxon>Eucarida</taxon>
        <taxon>Decapoda</taxon>
        <taxon>Pleocyemata</taxon>
        <taxon>Brachyura</taxon>
        <taxon>Eubrachyura</taxon>
        <taxon>Portunoidea</taxon>
        <taxon>Portunidae</taxon>
        <taxon>Portuninae</taxon>
        <taxon>Scylla</taxon>
    </lineage>
</organism>
<dbReference type="PROSITE" id="PS00028">
    <property type="entry name" value="ZINC_FINGER_C2H2_1"/>
    <property type="match status" value="13"/>
</dbReference>
<comment type="subcellular location">
    <subcellularLocation>
        <location evidence="1">Nucleus</location>
    </subcellularLocation>
</comment>
<dbReference type="Pfam" id="PF00096">
    <property type="entry name" value="zf-C2H2"/>
    <property type="match status" value="12"/>
</dbReference>
<evidence type="ECO:0000256" key="12">
    <source>
        <dbReference type="SAM" id="MobiDB-lite"/>
    </source>
</evidence>
<evidence type="ECO:0000256" key="5">
    <source>
        <dbReference type="ARBA" id="ARBA00022771"/>
    </source>
</evidence>
<sequence length="1214" mass="136652">MMVDLGGGARERFQNVSAEESEEALPPISSVGYAHPGSRSASWRSTFQGQDTPNRLNLVESVPHNLIQVKSDPENLSGLCIGNSSSLSETPVSSAEAAEDARVKGQLLQEITHVAETFEPYSSSSLPPGCYRNYTLSSDAPAHTDYIFADAPHWCWSRSSTDDKNLSGHNGGSLFTGTGPSNETVINSLQYNVPPHLMSDAFSSPLPPVSVNQSPTSVPTCSPIQRPPPPPSALTSSALDLSPGPPSTTHQLPSLQPSLMTPASTHMTLGSAPPSAHQLPNLPPSLITLDIPSQALSAHDTLDNTLDLVGVEEPGSHERVPEFECGECGAVFSRLPHLKYHMKVHGEVEESCDKQDYTTDSSNSKFRVQSPEKIFPCKHCGEKFSRAEKLKTHELKHSGDRPFRCNDCGTAFPAKAMLIRHKKVHTGEKPYKCDICKTCFTEAGSLKVHKRLHSGEKPFKCDQCDVAFNGAGMLATHKRKHTGERPYMCDECGETFRLLSTLKSHRRRHTGEKPFVCELCGSSFTQRAAMQRHKRIHSDQKPWECEQCGYKFREKENLRKHIALHKIKLQHMCDICGAGFNQAKKLETHKMLHNGGDRPYKCNKCPSTFTNPKYLTQHKKRVHDRKGAIRCEECNGTFKRKETLRSHMRIHKGERPYVCEECGAAFNQRGTLTKHIRVHGNQVLTNNQGKNFETKSFDHGHADTDDQAPDGKEDEEAAFNCSVCNLHFPSQRELVRHIRSSHPSNKNLQENTVSDQDVDDSSEHIRDKYICEDCNQTFFRRRQLKAHKKYCPCRCPTYQVDPPEKVEVTTVQSDTREVDAMKLLTAVLAATTNSTGEVSDFHSSSSSNENPSSVPTISLHSSSPSTITSNIEEHHGRQESLRLFSACDPSYAEHLHIDFKDSHLDHSPQHPSHLPQSPQPPDSILHQTSQGHHQLDHSHLSLEHISQDHVQHSSHIQSSDHHSSHILLSQSFEHLHHSSQQPTHLHQQPPQPDTHIHDQVQDHTEEDHLQLISRQYTHLQDPLKEHSHISPSSRHQDSPHQSTRIQIVSLREAEVPQPSHDTNPVHHLQLKQNHAQVQPNNHQIDLIVQGQFFKTSPSSLSGQHLHHHHLPSAENSDQNLHLQEHPNHILSDMKDCDELDHSLQHHQGQEETENCHCHHHHHHNQQLSQHFNENEEQNESDSHLHHHHHHQQQQNPFCPTLDCPIDIKIENIIS</sequence>
<feature type="domain" description="C2H2-type" evidence="13">
    <location>
        <begin position="629"/>
        <end position="656"/>
    </location>
</feature>
<dbReference type="InterPro" id="IPR013087">
    <property type="entry name" value="Znf_C2H2_type"/>
</dbReference>
<evidence type="ECO:0000256" key="6">
    <source>
        <dbReference type="ARBA" id="ARBA00022833"/>
    </source>
</evidence>
<dbReference type="InterPro" id="IPR050826">
    <property type="entry name" value="Krueppel_C2H2_ZnFinger"/>
</dbReference>
<dbReference type="FunFam" id="3.30.160.60:FF:002169">
    <property type="entry name" value="Zgc:174573"/>
    <property type="match status" value="1"/>
</dbReference>
<feature type="domain" description="C2H2-type" evidence="13">
    <location>
        <begin position="571"/>
        <end position="598"/>
    </location>
</feature>
<feature type="region of interest" description="Disordered" evidence="12">
    <location>
        <begin position="975"/>
        <end position="1004"/>
    </location>
</feature>
<feature type="region of interest" description="Disordered" evidence="12">
    <location>
        <begin position="1154"/>
        <end position="1199"/>
    </location>
</feature>
<feature type="domain" description="C2H2-type" evidence="13">
    <location>
        <begin position="600"/>
        <end position="628"/>
    </location>
</feature>
<dbReference type="GO" id="GO:0043565">
    <property type="term" value="F:sequence-specific DNA binding"/>
    <property type="evidence" value="ECO:0007669"/>
    <property type="project" value="UniProtKB-ARBA"/>
</dbReference>
<dbReference type="PROSITE" id="PS50157">
    <property type="entry name" value="ZINC_FINGER_C2H2_2"/>
    <property type="match status" value="14"/>
</dbReference>
<feature type="compositionally biased region" description="Basic and acidic residues" evidence="12">
    <location>
        <begin position="692"/>
        <end position="704"/>
    </location>
</feature>
<keyword evidence="5 11" id="KW-0863">Zinc-finger</keyword>
<keyword evidence="10" id="KW-0539">Nucleus</keyword>
<reference evidence="14" key="1">
    <citation type="submission" date="2015-09" db="EMBL/GenBank/DDBJ databases">
        <title>Scylla olivacea transcriptome.</title>
        <authorList>
            <person name="Ikhwanuddin M."/>
        </authorList>
    </citation>
    <scope>NUCLEOTIDE SEQUENCE</scope>
</reference>
<evidence type="ECO:0000259" key="13">
    <source>
        <dbReference type="PROSITE" id="PS50157"/>
    </source>
</evidence>
<keyword evidence="4" id="KW-0677">Repeat</keyword>
<feature type="domain" description="C2H2-type" evidence="13">
    <location>
        <begin position="657"/>
        <end position="684"/>
    </location>
</feature>
<proteinExistence type="inferred from homology"/>
<feature type="domain" description="C2H2-type" evidence="13">
    <location>
        <begin position="543"/>
        <end position="565"/>
    </location>
</feature>
<dbReference type="EMBL" id="GDRN01078885">
    <property type="protein sequence ID" value="JAI62498.1"/>
    <property type="molecule type" value="Transcribed_RNA"/>
</dbReference>
<feature type="compositionally biased region" description="Low complexity" evidence="12">
    <location>
        <begin position="978"/>
        <end position="988"/>
    </location>
</feature>
<dbReference type="InterPro" id="IPR036236">
    <property type="entry name" value="Znf_C2H2_sf"/>
</dbReference>
<feature type="region of interest" description="Disordered" evidence="12">
    <location>
        <begin position="688"/>
        <end position="712"/>
    </location>
</feature>
<feature type="domain" description="C2H2-type" evidence="13">
    <location>
        <begin position="769"/>
        <end position="803"/>
    </location>
</feature>
<evidence type="ECO:0000256" key="2">
    <source>
        <dbReference type="ARBA" id="ARBA00006991"/>
    </source>
</evidence>
<feature type="compositionally biased region" description="Basic and acidic residues" evidence="12">
    <location>
        <begin position="1022"/>
        <end position="1038"/>
    </location>
</feature>
<dbReference type="PANTHER" id="PTHR24377">
    <property type="entry name" value="IP01015P-RELATED"/>
    <property type="match status" value="1"/>
</dbReference>
<dbReference type="SMART" id="SM00355">
    <property type="entry name" value="ZnF_C2H2"/>
    <property type="match status" value="14"/>
</dbReference>
<keyword evidence="6" id="KW-0862">Zinc</keyword>
<feature type="domain" description="C2H2-type" evidence="13">
    <location>
        <begin position="403"/>
        <end position="430"/>
    </location>
</feature>
<feature type="compositionally biased region" description="Polar residues" evidence="12">
    <location>
        <begin position="210"/>
        <end position="223"/>
    </location>
</feature>
<evidence type="ECO:0000256" key="7">
    <source>
        <dbReference type="ARBA" id="ARBA00023015"/>
    </source>
</evidence>
<feature type="domain" description="C2H2-type" evidence="13">
    <location>
        <begin position="459"/>
        <end position="486"/>
    </location>
</feature>
<evidence type="ECO:0000256" key="11">
    <source>
        <dbReference type="PROSITE-ProRule" id="PRU00042"/>
    </source>
</evidence>
<keyword evidence="3" id="KW-0479">Metal-binding</keyword>
<dbReference type="FunFam" id="3.30.160.60:FF:001732">
    <property type="entry name" value="Zgc:162936"/>
    <property type="match status" value="1"/>
</dbReference>
<dbReference type="GO" id="GO:0005694">
    <property type="term" value="C:chromosome"/>
    <property type="evidence" value="ECO:0007669"/>
    <property type="project" value="UniProtKB-ARBA"/>
</dbReference>
<dbReference type="FunFam" id="3.30.160.60:FF:000275">
    <property type="entry name" value="zinc finger protein 90 homolog"/>
    <property type="match status" value="1"/>
</dbReference>
<evidence type="ECO:0000256" key="9">
    <source>
        <dbReference type="ARBA" id="ARBA00023163"/>
    </source>
</evidence>
<feature type="compositionally biased region" description="Low complexity" evidence="12">
    <location>
        <begin position="233"/>
        <end position="242"/>
    </location>
</feature>
<dbReference type="Gene3D" id="3.30.160.60">
    <property type="entry name" value="Classic Zinc Finger"/>
    <property type="match status" value="13"/>
</dbReference>
<dbReference type="GO" id="GO:0005634">
    <property type="term" value="C:nucleus"/>
    <property type="evidence" value="ECO:0007669"/>
    <property type="project" value="UniProtKB-SubCell"/>
</dbReference>
<dbReference type="SUPFAM" id="SSF57667">
    <property type="entry name" value="beta-beta-alpha zinc fingers"/>
    <property type="match status" value="8"/>
</dbReference>
<feature type="region of interest" description="Disordered" evidence="12">
    <location>
        <begin position="1022"/>
        <end position="1044"/>
    </location>
</feature>
<feature type="domain" description="C2H2-type" evidence="13">
    <location>
        <begin position="487"/>
        <end position="514"/>
    </location>
</feature>
<dbReference type="GO" id="GO:0008270">
    <property type="term" value="F:zinc ion binding"/>
    <property type="evidence" value="ECO:0007669"/>
    <property type="project" value="UniProtKB-KW"/>
</dbReference>
<feature type="compositionally biased region" description="Basic and acidic residues" evidence="12">
    <location>
        <begin position="994"/>
        <end position="1004"/>
    </location>
</feature>
<evidence type="ECO:0000313" key="14">
    <source>
        <dbReference type="EMBL" id="JAI62498.1"/>
    </source>
</evidence>
<dbReference type="FunFam" id="3.30.160.60:FF:000264">
    <property type="entry name" value="Zinc finger protein 236"/>
    <property type="match status" value="1"/>
</dbReference>
<dbReference type="FunFam" id="3.30.160.60:FF:000882">
    <property type="entry name" value="Predicted gene, 21060"/>
    <property type="match status" value="1"/>
</dbReference>
<evidence type="ECO:0000256" key="1">
    <source>
        <dbReference type="ARBA" id="ARBA00004123"/>
    </source>
</evidence>
<feature type="compositionally biased region" description="Polar residues" evidence="12">
    <location>
        <begin position="247"/>
        <end position="268"/>
    </location>
</feature>
<feature type="domain" description="C2H2-type" evidence="13">
    <location>
        <begin position="515"/>
        <end position="542"/>
    </location>
</feature>
<feature type="region of interest" description="Disordered" evidence="12">
    <location>
        <begin position="836"/>
        <end position="874"/>
    </location>
</feature>
<feature type="domain" description="C2H2-type" evidence="13">
    <location>
        <begin position="431"/>
        <end position="458"/>
    </location>
</feature>
<feature type="compositionally biased region" description="Polar residues" evidence="12">
    <location>
        <begin position="741"/>
        <end position="755"/>
    </location>
</feature>
<protein>
    <recommendedName>
        <fullName evidence="13">C2H2-type domain-containing protein</fullName>
    </recommendedName>
</protein>
<evidence type="ECO:0000256" key="4">
    <source>
        <dbReference type="ARBA" id="ARBA00022737"/>
    </source>
</evidence>
<keyword evidence="7" id="KW-0805">Transcription regulation</keyword>
<feature type="compositionally biased region" description="Low complexity" evidence="12">
    <location>
        <begin position="843"/>
        <end position="870"/>
    </location>
</feature>
<feature type="region of interest" description="Disordered" evidence="12">
    <location>
        <begin position="1"/>
        <end position="29"/>
    </location>
</feature>
<comment type="similarity">
    <text evidence="2">Belongs to the krueppel C2H2-type zinc-finger protein family.</text>
</comment>
<keyword evidence="8" id="KW-0238">DNA-binding</keyword>
<evidence type="ECO:0000256" key="8">
    <source>
        <dbReference type="ARBA" id="ARBA00023125"/>
    </source>
</evidence>
<feature type="domain" description="C2H2-type" evidence="13">
    <location>
        <begin position="323"/>
        <end position="350"/>
    </location>
</feature>
<feature type="domain" description="C2H2-type" evidence="13">
    <location>
        <begin position="719"/>
        <end position="747"/>
    </location>
</feature>
<feature type="region of interest" description="Disordered" evidence="12">
    <location>
        <begin position="741"/>
        <end position="761"/>
    </location>
</feature>
<dbReference type="AlphaFoldDB" id="A0A0P4W869"/>
<name>A0A0P4W869_SCYOL</name>